<reference evidence="1" key="1">
    <citation type="submission" date="2023-03" db="EMBL/GenBank/DDBJ databases">
        <title>Massive genome expansion in bonnet fungi (Mycena s.s.) driven by repeated elements and novel gene families across ecological guilds.</title>
        <authorList>
            <consortium name="Lawrence Berkeley National Laboratory"/>
            <person name="Harder C.B."/>
            <person name="Miyauchi S."/>
            <person name="Viragh M."/>
            <person name="Kuo A."/>
            <person name="Thoen E."/>
            <person name="Andreopoulos B."/>
            <person name="Lu D."/>
            <person name="Skrede I."/>
            <person name="Drula E."/>
            <person name="Henrissat B."/>
            <person name="Morin E."/>
            <person name="Kohler A."/>
            <person name="Barry K."/>
            <person name="LaButti K."/>
            <person name="Morin E."/>
            <person name="Salamov A."/>
            <person name="Lipzen A."/>
            <person name="Mereny Z."/>
            <person name="Hegedus B."/>
            <person name="Baldrian P."/>
            <person name="Stursova M."/>
            <person name="Weitz H."/>
            <person name="Taylor A."/>
            <person name="Grigoriev I.V."/>
            <person name="Nagy L.G."/>
            <person name="Martin F."/>
            <person name="Kauserud H."/>
        </authorList>
    </citation>
    <scope>NUCLEOTIDE SEQUENCE</scope>
    <source>
        <strain evidence="1">CBHHK173m</strain>
    </source>
</reference>
<sequence length="403" mass="45644">MKSYGTVHYISGLNDSEGRFYALRKSAPAGDQLIVIQAVAVVPESNLGLEVVERCSPDWWRQFDYGLEIIQTLLQQIDFGRTTCRGYLIGPPNSPRIVFRPQCLPAITEIPWCPLVEERDIEITKWVFAEDRHGVWNGKEVDLFMGWDASNRHFLQRIMAGYRLLMERNLEHLTYRALGHVVRNGTSEICGIMTEPGYGRMVERSDKSAVYKAIAQIERAGLIYRGIDASNIIFNGEGQIHLLYISALARQPMDSSEQADELAHWHWERLENLFKELEAAPNPIPPPRKMQSTPIALPYFPAPEHGPKLILCVTVIVHDPDSMEKASGVDDARLPVQRHARPRDKSRIVEALVFDAPATGRSLGPFRPKIYARTTIPYGKANKLVQELLWAQNWPNGANRLTS</sequence>
<accession>A0AAD6U9P9</accession>
<organism evidence="1 2">
    <name type="scientific">Mycena belliarum</name>
    <dbReference type="NCBI Taxonomy" id="1033014"/>
    <lineage>
        <taxon>Eukaryota</taxon>
        <taxon>Fungi</taxon>
        <taxon>Dikarya</taxon>
        <taxon>Basidiomycota</taxon>
        <taxon>Agaricomycotina</taxon>
        <taxon>Agaricomycetes</taxon>
        <taxon>Agaricomycetidae</taxon>
        <taxon>Agaricales</taxon>
        <taxon>Marasmiineae</taxon>
        <taxon>Mycenaceae</taxon>
        <taxon>Mycena</taxon>
    </lineage>
</organism>
<keyword evidence="2" id="KW-1185">Reference proteome</keyword>
<name>A0AAD6U9P9_9AGAR</name>
<proteinExistence type="predicted"/>
<evidence type="ECO:0000313" key="2">
    <source>
        <dbReference type="Proteomes" id="UP001222325"/>
    </source>
</evidence>
<dbReference type="Proteomes" id="UP001222325">
    <property type="component" value="Unassembled WGS sequence"/>
</dbReference>
<dbReference type="AlphaFoldDB" id="A0AAD6U9P9"/>
<protein>
    <submittedName>
        <fullName evidence="1">Uncharacterized protein</fullName>
    </submittedName>
</protein>
<dbReference type="EMBL" id="JARJCN010000018">
    <property type="protein sequence ID" value="KAJ7092482.1"/>
    <property type="molecule type" value="Genomic_DNA"/>
</dbReference>
<gene>
    <name evidence="1" type="ORF">B0H15DRAFT_834085</name>
</gene>
<evidence type="ECO:0000313" key="1">
    <source>
        <dbReference type="EMBL" id="KAJ7092482.1"/>
    </source>
</evidence>
<comment type="caution">
    <text evidence="1">The sequence shown here is derived from an EMBL/GenBank/DDBJ whole genome shotgun (WGS) entry which is preliminary data.</text>
</comment>